<organism evidence="1">
    <name type="scientific">Ovis aries</name>
    <name type="common">Sheep</name>
    <dbReference type="NCBI Taxonomy" id="9940"/>
    <lineage>
        <taxon>Eukaryota</taxon>
        <taxon>Metazoa</taxon>
        <taxon>Chordata</taxon>
        <taxon>Craniata</taxon>
        <taxon>Vertebrata</taxon>
        <taxon>Euteleostomi</taxon>
        <taxon>Mammalia</taxon>
        <taxon>Eutheria</taxon>
        <taxon>Laurasiatheria</taxon>
        <taxon>Artiodactyla</taxon>
        <taxon>Ruminantia</taxon>
        <taxon>Pecora</taxon>
        <taxon>Bovidae</taxon>
        <taxon>Caprinae</taxon>
        <taxon>Ovis</taxon>
    </lineage>
</organism>
<evidence type="ECO:0000313" key="1">
    <source>
        <dbReference type="Ensembl" id="ENSOARP00020037292.1"/>
    </source>
</evidence>
<dbReference type="Ensembl" id="ENSOART00020080878.1">
    <property type="protein sequence ID" value="ENSOARP00020037292.1"/>
    <property type="gene ID" value="ENSOARG00020036429.1"/>
</dbReference>
<reference evidence="1" key="1">
    <citation type="submission" date="2020-11" db="EMBL/GenBank/DDBJ databases">
        <authorList>
            <person name="Davenport K.M."/>
            <person name="Bickhart D.M."/>
            <person name="Smith T.P.L."/>
            <person name="Murdoch B.M."/>
            <person name="Rosen B.D."/>
        </authorList>
    </citation>
    <scope>NUCLEOTIDE SEQUENCE [LARGE SCALE GENOMIC DNA]</scope>
    <source>
        <strain evidence="1">OAR_USU_Benz2616</strain>
    </source>
</reference>
<proteinExistence type="predicted"/>
<reference evidence="1" key="2">
    <citation type="submission" date="2025-08" db="UniProtKB">
        <authorList>
            <consortium name="Ensembl"/>
        </authorList>
    </citation>
    <scope>IDENTIFICATION</scope>
</reference>
<reference evidence="1" key="3">
    <citation type="submission" date="2025-09" db="UniProtKB">
        <authorList>
            <consortium name="Ensembl"/>
        </authorList>
    </citation>
    <scope>IDENTIFICATION</scope>
</reference>
<name>A0AC11CY27_SHEEP</name>
<protein>
    <submittedName>
        <fullName evidence="1">Uncharacterized protein</fullName>
    </submittedName>
</protein>
<accession>A0AC11CY27</accession>
<sequence>MYHFELVFFHSGYMPRIGIAGSCDSSIFSSLWNLHAILQSGSTNLCSFQQCRRVLFSPYPLKHLLFVDFLMVVILISVRRYIFVVLICISLISRDVKHLFR</sequence>